<dbReference type="InterPro" id="IPR043133">
    <property type="entry name" value="GTP-CH-I_C/QueF"/>
</dbReference>
<dbReference type="Proteomes" id="UP000005953">
    <property type="component" value="Unassembled WGS sequence"/>
</dbReference>
<accession>A4BE40</accession>
<dbReference type="Gene3D" id="3.30.1130.10">
    <property type="match status" value="1"/>
</dbReference>
<keyword evidence="9" id="KW-1185">Reference proteome</keyword>
<gene>
    <name evidence="8" type="ORF">MED297_12342</name>
</gene>
<dbReference type="GO" id="GO:0004150">
    <property type="term" value="F:dihydroneopterin aldolase activity"/>
    <property type="evidence" value="ECO:0007669"/>
    <property type="project" value="UniProtKB-UniRule"/>
</dbReference>
<dbReference type="HOGENOM" id="CLU_112632_0_2_6"/>
<protein>
    <recommendedName>
        <fullName evidence="6">7,8-dihydroneopterin aldolase</fullName>
        <ecNumber evidence="6">4.1.2.25</ecNumber>
    </recommendedName>
</protein>
<keyword evidence="5 6" id="KW-0456">Lyase</keyword>
<dbReference type="PANTHER" id="PTHR42844">
    <property type="entry name" value="DIHYDRONEOPTERIN ALDOLASE 1-RELATED"/>
    <property type="match status" value="1"/>
</dbReference>
<comment type="pathway">
    <text evidence="2 6">Cofactor biosynthesis; tetrahydrofolate biosynthesis; 2-amino-4-hydroxy-6-hydroxymethyl-7,8-dihydropteridine diphosphate from 7,8-dihydroneopterin triphosphate: step 3/4.</text>
</comment>
<evidence type="ECO:0000256" key="2">
    <source>
        <dbReference type="ARBA" id="ARBA00005013"/>
    </source>
</evidence>
<dbReference type="Pfam" id="PF02152">
    <property type="entry name" value="FolB"/>
    <property type="match status" value="1"/>
</dbReference>
<evidence type="ECO:0000259" key="7">
    <source>
        <dbReference type="SMART" id="SM00905"/>
    </source>
</evidence>
<dbReference type="CDD" id="cd00534">
    <property type="entry name" value="DHNA_DHNTPE"/>
    <property type="match status" value="1"/>
</dbReference>
<comment type="function">
    <text evidence="6">Catalyzes the conversion of 7,8-dihydroneopterin to 6-hydroxymethyl-7,8-dihydropterin.</text>
</comment>
<dbReference type="SMART" id="SM00905">
    <property type="entry name" value="FolB"/>
    <property type="match status" value="1"/>
</dbReference>
<dbReference type="AlphaFoldDB" id="A4BE40"/>
<evidence type="ECO:0000256" key="4">
    <source>
        <dbReference type="ARBA" id="ARBA00022909"/>
    </source>
</evidence>
<dbReference type="UniPathway" id="UPA00077">
    <property type="reaction ID" value="UER00154"/>
</dbReference>
<evidence type="ECO:0000256" key="5">
    <source>
        <dbReference type="ARBA" id="ARBA00023239"/>
    </source>
</evidence>
<evidence type="ECO:0000256" key="3">
    <source>
        <dbReference type="ARBA" id="ARBA00005708"/>
    </source>
</evidence>
<reference evidence="8 9" key="1">
    <citation type="submission" date="2006-02" db="EMBL/GenBank/DDBJ databases">
        <authorList>
            <person name="Pinhassi J."/>
            <person name="Pedros-Alio C."/>
            <person name="Ferriera S."/>
            <person name="Johnson J."/>
            <person name="Kravitz S."/>
            <person name="Halpern A."/>
            <person name="Remington K."/>
            <person name="Beeson K."/>
            <person name="Tran B."/>
            <person name="Rogers Y.-H."/>
            <person name="Friedman R."/>
            <person name="Venter J.C."/>
        </authorList>
    </citation>
    <scope>NUCLEOTIDE SEQUENCE [LARGE SCALE GENOMIC DNA]</scope>
    <source>
        <strain evidence="8 9">MED297</strain>
    </source>
</reference>
<dbReference type="PANTHER" id="PTHR42844:SF1">
    <property type="entry name" value="DIHYDRONEOPTERIN ALDOLASE 1-RELATED"/>
    <property type="match status" value="1"/>
</dbReference>
<organism evidence="8 9">
    <name type="scientific">Reinekea blandensis MED297</name>
    <dbReference type="NCBI Taxonomy" id="314283"/>
    <lineage>
        <taxon>Bacteria</taxon>
        <taxon>Pseudomonadati</taxon>
        <taxon>Pseudomonadota</taxon>
        <taxon>Gammaproteobacteria</taxon>
        <taxon>Oceanospirillales</taxon>
        <taxon>Saccharospirillaceae</taxon>
        <taxon>Reinekea</taxon>
    </lineage>
</organism>
<dbReference type="SUPFAM" id="SSF55620">
    <property type="entry name" value="Tetrahydrobiopterin biosynthesis enzymes-like"/>
    <property type="match status" value="1"/>
</dbReference>
<keyword evidence="4 6" id="KW-0289">Folate biosynthesis</keyword>
<evidence type="ECO:0000256" key="1">
    <source>
        <dbReference type="ARBA" id="ARBA00001353"/>
    </source>
</evidence>
<sequence>MTDQVYLSGLSLSTLIGVYEFERHAPQELILDLTLDYDCRPAGESDNIERALDYDRLSRRIRAWAESQTFELIETFAERLCQLIHAEFGIQRMTCRINKPAAVADCGAVGIQINRAFGG</sequence>
<dbReference type="EC" id="4.1.2.25" evidence="6"/>
<dbReference type="GO" id="GO:0005737">
    <property type="term" value="C:cytoplasm"/>
    <property type="evidence" value="ECO:0007669"/>
    <property type="project" value="TreeGrafter"/>
</dbReference>
<dbReference type="RefSeq" id="WP_008042171.1">
    <property type="nucleotide sequence ID" value="NZ_CH724149.1"/>
</dbReference>
<dbReference type="GO" id="GO:0046654">
    <property type="term" value="P:tetrahydrofolate biosynthetic process"/>
    <property type="evidence" value="ECO:0007669"/>
    <property type="project" value="UniProtKB-UniRule"/>
</dbReference>
<dbReference type="STRING" id="314283.MED297_12342"/>
<dbReference type="NCBIfam" id="TIGR00525">
    <property type="entry name" value="folB"/>
    <property type="match status" value="1"/>
</dbReference>
<name>A4BE40_9GAMM</name>
<dbReference type="GO" id="GO:0046656">
    <property type="term" value="P:folic acid biosynthetic process"/>
    <property type="evidence" value="ECO:0007669"/>
    <property type="project" value="UniProtKB-UniRule"/>
</dbReference>
<comment type="similarity">
    <text evidence="3 6">Belongs to the DHNA family.</text>
</comment>
<feature type="domain" description="Dihydroneopterin aldolase/epimerase" evidence="7">
    <location>
        <begin position="5"/>
        <end position="115"/>
    </location>
</feature>
<evidence type="ECO:0000313" key="9">
    <source>
        <dbReference type="Proteomes" id="UP000005953"/>
    </source>
</evidence>
<comment type="catalytic activity">
    <reaction evidence="1 6">
        <text>7,8-dihydroneopterin = 6-hydroxymethyl-7,8-dihydropterin + glycolaldehyde</text>
        <dbReference type="Rhea" id="RHEA:10540"/>
        <dbReference type="ChEBI" id="CHEBI:17001"/>
        <dbReference type="ChEBI" id="CHEBI:17071"/>
        <dbReference type="ChEBI" id="CHEBI:44841"/>
        <dbReference type="EC" id="4.1.2.25"/>
    </reaction>
</comment>
<dbReference type="NCBIfam" id="TIGR00526">
    <property type="entry name" value="folB_dom"/>
    <property type="match status" value="1"/>
</dbReference>
<proteinExistence type="inferred from homology"/>
<evidence type="ECO:0000313" key="8">
    <source>
        <dbReference type="EMBL" id="EAR09518.1"/>
    </source>
</evidence>
<dbReference type="InterPro" id="IPR006157">
    <property type="entry name" value="FolB_dom"/>
</dbReference>
<dbReference type="InterPro" id="IPR006156">
    <property type="entry name" value="Dihydroneopterin_aldolase"/>
</dbReference>
<comment type="caution">
    <text evidence="8">The sequence shown here is derived from an EMBL/GenBank/DDBJ whole genome shotgun (WGS) entry which is preliminary data.</text>
</comment>
<evidence type="ECO:0000256" key="6">
    <source>
        <dbReference type="RuleBase" id="RU362079"/>
    </source>
</evidence>
<dbReference type="EMBL" id="AAOE01000009">
    <property type="protein sequence ID" value="EAR09518.1"/>
    <property type="molecule type" value="Genomic_DNA"/>
</dbReference>